<dbReference type="Pfam" id="PF07161">
    <property type="entry name" value="LppX_LprAFG"/>
    <property type="match status" value="1"/>
</dbReference>
<keyword evidence="6" id="KW-1185">Reference proteome</keyword>
<evidence type="ECO:0000313" key="6">
    <source>
        <dbReference type="Proteomes" id="UP000000263"/>
    </source>
</evidence>
<evidence type="ECO:0000313" key="5">
    <source>
        <dbReference type="EMBL" id="ABU58049.1"/>
    </source>
</evidence>
<dbReference type="EMBL" id="CP000804">
    <property type="protein sequence ID" value="ABU58049.1"/>
    <property type="molecule type" value="Genomic_DNA"/>
</dbReference>
<dbReference type="OrthoDB" id="151576at2"/>
<dbReference type="GO" id="GO:0030313">
    <property type="term" value="C:cell envelope"/>
    <property type="evidence" value="ECO:0007669"/>
    <property type="project" value="UniProtKB-SubCell"/>
</dbReference>
<reference evidence="5 6" key="1">
    <citation type="submission" date="2007-08" db="EMBL/GenBank/DDBJ databases">
        <title>Complete sequence of Roseiflexus castenholzii DSM 13941.</title>
        <authorList>
            <consortium name="US DOE Joint Genome Institute"/>
            <person name="Copeland A."/>
            <person name="Lucas S."/>
            <person name="Lapidus A."/>
            <person name="Barry K."/>
            <person name="Glavina del Rio T."/>
            <person name="Dalin E."/>
            <person name="Tice H."/>
            <person name="Pitluck S."/>
            <person name="Thompson L.S."/>
            <person name="Brettin T."/>
            <person name="Bruce D."/>
            <person name="Detter J.C."/>
            <person name="Han C."/>
            <person name="Tapia R."/>
            <person name="Schmutz J."/>
            <person name="Larimer F."/>
            <person name="Land M."/>
            <person name="Hauser L."/>
            <person name="Kyrpides N."/>
            <person name="Mikhailova N."/>
            <person name="Bryant D.A."/>
            <person name="Hanada S."/>
            <person name="Tsukatani Y."/>
            <person name="Richardson P."/>
        </authorList>
    </citation>
    <scope>NUCLEOTIDE SEQUENCE [LARGE SCALE GENOMIC DNA]</scope>
    <source>
        <strain evidence="6">DSM 13941 / HLO8</strain>
    </source>
</reference>
<comment type="similarity">
    <text evidence="2">Belongs to the LppX/LprAFG lipoprotein family.</text>
</comment>
<name>A7NKM9_ROSCS</name>
<gene>
    <name evidence="5" type="ordered locus">Rcas_1961</name>
</gene>
<feature type="signal peptide" evidence="4">
    <location>
        <begin position="1"/>
        <end position="25"/>
    </location>
</feature>
<dbReference type="STRING" id="383372.Rcas_1961"/>
<keyword evidence="4" id="KW-0732">Signal</keyword>
<dbReference type="RefSeq" id="WP_012120473.1">
    <property type="nucleotide sequence ID" value="NC_009767.1"/>
</dbReference>
<dbReference type="KEGG" id="rca:Rcas_1961"/>
<evidence type="ECO:0000256" key="1">
    <source>
        <dbReference type="ARBA" id="ARBA00004196"/>
    </source>
</evidence>
<proteinExistence type="inferred from homology"/>
<dbReference type="eggNOG" id="ENOG50338Y0">
    <property type="taxonomic scope" value="Bacteria"/>
</dbReference>
<dbReference type="Proteomes" id="UP000000263">
    <property type="component" value="Chromosome"/>
</dbReference>
<comment type="subcellular location">
    <subcellularLocation>
        <location evidence="1">Cell envelope</location>
    </subcellularLocation>
</comment>
<keyword evidence="3" id="KW-0472">Membrane</keyword>
<dbReference type="PROSITE" id="PS51257">
    <property type="entry name" value="PROKAR_LIPOPROTEIN"/>
    <property type="match status" value="1"/>
</dbReference>
<dbReference type="Gene3D" id="2.50.20.20">
    <property type="match status" value="1"/>
</dbReference>
<dbReference type="AlphaFoldDB" id="A7NKM9"/>
<dbReference type="InterPro" id="IPR009830">
    <property type="entry name" value="LppX/LprAFG"/>
</dbReference>
<evidence type="ECO:0008006" key="7">
    <source>
        <dbReference type="Google" id="ProtNLM"/>
    </source>
</evidence>
<evidence type="ECO:0000256" key="2">
    <source>
        <dbReference type="ARBA" id="ARBA00009194"/>
    </source>
</evidence>
<dbReference type="InterPro" id="IPR029046">
    <property type="entry name" value="LolA/LolB/LppX"/>
</dbReference>
<dbReference type="SUPFAM" id="SSF89392">
    <property type="entry name" value="Prokaryotic lipoproteins and lipoprotein localization factors"/>
    <property type="match status" value="1"/>
</dbReference>
<dbReference type="HOGENOM" id="CLU_1128190_0_0_0"/>
<dbReference type="CDD" id="cd16334">
    <property type="entry name" value="LppX-like"/>
    <property type="match status" value="1"/>
</dbReference>
<evidence type="ECO:0000256" key="4">
    <source>
        <dbReference type="SAM" id="SignalP"/>
    </source>
</evidence>
<sequence length="241" mass="25459">MLQHWRATLLIVVAACFFAGCGAGAPTVTPTPTPTPAEISARAGQATGAAQSLAFSITVTGQPVYSDASRVFVITSIEGALRRPDGALATLKLRSAAGIGEVRTVSLAGKQYITNPLTRAWQCLAPGQAFDVAILFDPQKGIERLLQDGIETITLVGEEDLDGRLTYHLRGTIPGARLAEISGGVIGAAPVVADIWADRETLRLAKIVLVDKAPDTPEPTTWTLIFSAYDQPVEVRAPIEC</sequence>
<evidence type="ECO:0000256" key="3">
    <source>
        <dbReference type="ARBA" id="ARBA00022475"/>
    </source>
</evidence>
<protein>
    <recommendedName>
        <fullName evidence="7">LppX_LprAFG lipoprotein</fullName>
    </recommendedName>
</protein>
<feature type="chain" id="PRO_5002713887" description="LppX_LprAFG lipoprotein" evidence="4">
    <location>
        <begin position="26"/>
        <end position="241"/>
    </location>
</feature>
<keyword evidence="3" id="KW-1003">Cell membrane</keyword>
<organism evidence="5 6">
    <name type="scientific">Roseiflexus castenholzii (strain DSM 13941 / HLO8)</name>
    <dbReference type="NCBI Taxonomy" id="383372"/>
    <lineage>
        <taxon>Bacteria</taxon>
        <taxon>Bacillati</taxon>
        <taxon>Chloroflexota</taxon>
        <taxon>Chloroflexia</taxon>
        <taxon>Chloroflexales</taxon>
        <taxon>Roseiflexineae</taxon>
        <taxon>Roseiflexaceae</taxon>
        <taxon>Roseiflexus</taxon>
    </lineage>
</organism>
<accession>A7NKM9</accession>